<dbReference type="VEuPathDB" id="FungiDB:QG37_05036"/>
<reference evidence="6" key="4">
    <citation type="submission" date="2024-03" db="EMBL/GenBank/DDBJ databases">
        <title>Improved genome assembly of Candida auris strain B8441 and annotation of B11205.</title>
        <authorList>
            <person name="Cauldron N.C."/>
            <person name="Shea T."/>
            <person name="Cuomo C.A."/>
        </authorList>
    </citation>
    <scope>NUCLEOTIDE SEQUENCE</scope>
    <source>
        <strain evidence="6">B8441</strain>
    </source>
</reference>
<dbReference type="InterPro" id="IPR056365">
    <property type="entry name" value="NAD-GDH_2nd"/>
</dbReference>
<gene>
    <name evidence="7" type="ORF">B9J08_004192</name>
    <name evidence="6" type="ORF">B9J08_04946</name>
</gene>
<dbReference type="InterPro" id="IPR016210">
    <property type="entry name" value="NAD-GDH_euk"/>
</dbReference>
<dbReference type="GO" id="GO:0006538">
    <property type="term" value="P:L-glutamate catabolic process"/>
    <property type="evidence" value="ECO:0007669"/>
    <property type="project" value="UniProtKB-UniRule"/>
</dbReference>
<evidence type="ECO:0000256" key="2">
    <source>
        <dbReference type="ARBA" id="ARBA00023002"/>
    </source>
</evidence>
<evidence type="ECO:0000259" key="5">
    <source>
        <dbReference type="SMART" id="SM00839"/>
    </source>
</evidence>
<comment type="caution">
    <text evidence="7">The sequence shown here is derived from an EMBL/GenBank/DDBJ whole genome shotgun (WGS) entry which is preliminary data.</text>
</comment>
<dbReference type="Proteomes" id="UP000230249">
    <property type="component" value="Unassembled WGS sequence"/>
</dbReference>
<dbReference type="EC" id="1.4.1.2" evidence="4"/>
<dbReference type="AlphaFoldDB" id="A0A2H0ZIA3"/>
<dbReference type="VEuPathDB" id="FungiDB:CJI96_0005220"/>
<dbReference type="PROSITE" id="PS00074">
    <property type="entry name" value="GLFV_DEHYDROGENASE"/>
    <property type="match status" value="1"/>
</dbReference>
<dbReference type="VEuPathDB" id="FungiDB:CJI97_004256"/>
<dbReference type="InterPro" id="IPR036291">
    <property type="entry name" value="NAD(P)-bd_dom_sf"/>
</dbReference>
<dbReference type="OMA" id="DEYGMTS"/>
<dbReference type="PIRSF" id="PIRSF000184">
    <property type="entry name" value="GDH_NAD"/>
    <property type="match status" value="1"/>
</dbReference>
<accession>A0A2H0ZIA3</accession>
<dbReference type="PANTHER" id="PTHR11606:SF24">
    <property type="entry name" value="NAD-SPECIFIC GLUTAMATE DEHYDROGENASE"/>
    <property type="match status" value="1"/>
</dbReference>
<dbReference type="VEuPathDB" id="FungiDB:B9J08_004192"/>
<evidence type="ECO:0000256" key="1">
    <source>
        <dbReference type="ARBA" id="ARBA00006382"/>
    </source>
</evidence>
<dbReference type="InterPro" id="IPR006096">
    <property type="entry name" value="Glu/Leu/Phe/Val/Trp_DH_C"/>
</dbReference>
<dbReference type="SUPFAM" id="SSF53223">
    <property type="entry name" value="Aminoacid dehydrogenase-like, N-terminal domain"/>
    <property type="match status" value="1"/>
</dbReference>
<dbReference type="Pfam" id="PF23152">
    <property type="entry name" value="GDH_2nd"/>
    <property type="match status" value="1"/>
</dbReference>
<dbReference type="SMART" id="SM00839">
    <property type="entry name" value="ELFV_dehydrog"/>
    <property type="match status" value="1"/>
</dbReference>
<reference evidence="7 8" key="1">
    <citation type="journal article" date="2017" name="Clin. Infect. Dis.">
        <title>Simultaneous emergence of multidrug-resistant Candida auris on 3 continents confirmed by whole-genome sequencing and epidemiological analyses.</title>
        <authorList>
            <person name="Lockhart S.R."/>
            <person name="Etienne K.A."/>
            <person name="Vallabhaneni S."/>
            <person name="Farooqi J."/>
            <person name="Chowdhary A."/>
            <person name="Govender N.P."/>
            <person name="Colombo A.L."/>
            <person name="Calvo B."/>
            <person name="Cuomo C.A."/>
            <person name="Desjardins C.A."/>
            <person name="Berkow E.L."/>
            <person name="Castanheira M."/>
            <person name="Magobo R.E."/>
            <person name="Jabeen K."/>
            <person name="Asghar R.J."/>
            <person name="Meis J.F."/>
            <person name="Jackson B."/>
            <person name="Chiller T."/>
            <person name="Litvintseva A.P."/>
        </authorList>
    </citation>
    <scope>NUCLEOTIDE SEQUENCE [LARGE SCALE GENOMIC DNA]</scope>
    <source>
        <strain evidence="7 8">B8441</strain>
    </source>
</reference>
<dbReference type="EMBL" id="PEKT03000006">
    <property type="protein sequence ID" value="KAK8438597.1"/>
    <property type="molecule type" value="Genomic_DNA"/>
</dbReference>
<dbReference type="InterPro" id="IPR046346">
    <property type="entry name" value="Aminoacid_DH-like_N_sf"/>
</dbReference>
<reference evidence="6 8" key="3">
    <citation type="journal article" date="2018" name="Nat. Commun.">
        <title>Genomic insights into multidrug-resistance, mating and virulence in Candida auris and related emerging species.</title>
        <authorList>
            <person name="Munoz J.F."/>
            <person name="Gade L."/>
            <person name="Chow N.A."/>
            <person name="Loparev V.N."/>
            <person name="Juieng P."/>
            <person name="Berkow E.L."/>
            <person name="Farrer R.A."/>
            <person name="Litvintseva A.P."/>
            <person name="Cuomo C.A."/>
        </authorList>
    </citation>
    <scope>GENOME REANNOTATION</scope>
    <source>
        <strain evidence="6 8">B8441</strain>
    </source>
</reference>
<dbReference type="STRING" id="498019.A0A2H0ZIA3"/>
<evidence type="ECO:0000256" key="4">
    <source>
        <dbReference type="PIRNR" id="PIRNR000184"/>
    </source>
</evidence>
<name>A0A2H0ZIA3_CANAR</name>
<evidence type="ECO:0000313" key="6">
    <source>
        <dbReference type="EMBL" id="KAK8438597.1"/>
    </source>
</evidence>
<reference evidence="7" key="2">
    <citation type="submission" date="2017-11" db="EMBL/GenBank/DDBJ databases">
        <title>Candida auris genome assembly and annotation.</title>
        <authorList>
            <person name="Munoz J.F."/>
            <person name="Gade L.G."/>
            <person name="Chow N.A."/>
            <person name="Litvintseva A.P."/>
            <person name="Loparev V.N."/>
            <person name="Cuomo C.A."/>
        </authorList>
    </citation>
    <scope>NUCLEOTIDE SEQUENCE</scope>
    <source>
        <strain evidence="7">B8441</strain>
    </source>
</reference>
<dbReference type="VEuPathDB" id="FungiDB:CJJ09_005228"/>
<keyword evidence="8" id="KW-1185">Reference proteome</keyword>
<dbReference type="Pfam" id="PF00208">
    <property type="entry name" value="ELFV_dehydrog"/>
    <property type="match status" value="1"/>
</dbReference>
<dbReference type="GO" id="GO:0005739">
    <property type="term" value="C:mitochondrion"/>
    <property type="evidence" value="ECO:0007669"/>
    <property type="project" value="UniProtKB-UniRule"/>
</dbReference>
<evidence type="ECO:0000313" key="7">
    <source>
        <dbReference type="EMBL" id="PIS50377.1"/>
    </source>
</evidence>
<dbReference type="Gene3D" id="3.40.50.720">
    <property type="entry name" value="NAD(P)-binding Rossmann-like Domain"/>
    <property type="match status" value="1"/>
</dbReference>
<accession>A0A5Q7YPS8</accession>
<dbReference type="EMBL" id="PEKT02000008">
    <property type="protein sequence ID" value="PIS50377.1"/>
    <property type="molecule type" value="Genomic_DNA"/>
</dbReference>
<comment type="similarity">
    <text evidence="1 4">Belongs to the Glu/Leu/Phe/Val dehydrogenases family.</text>
</comment>
<dbReference type="SUPFAM" id="SSF51735">
    <property type="entry name" value="NAD(P)-binding Rossmann-fold domains"/>
    <property type="match status" value="1"/>
</dbReference>
<comment type="catalytic activity">
    <reaction evidence="4">
        <text>L-glutamate + NAD(+) + H2O = 2-oxoglutarate + NH4(+) + NADH + H(+)</text>
        <dbReference type="Rhea" id="RHEA:15133"/>
        <dbReference type="ChEBI" id="CHEBI:15377"/>
        <dbReference type="ChEBI" id="CHEBI:15378"/>
        <dbReference type="ChEBI" id="CHEBI:16810"/>
        <dbReference type="ChEBI" id="CHEBI:28938"/>
        <dbReference type="ChEBI" id="CHEBI:29985"/>
        <dbReference type="ChEBI" id="CHEBI:57540"/>
        <dbReference type="ChEBI" id="CHEBI:57945"/>
        <dbReference type="EC" id="1.4.1.2"/>
    </reaction>
</comment>
<feature type="domain" description="Glutamate/phenylalanine/leucine/valine/L-tryptophan dehydrogenase C-terminal" evidence="5">
    <location>
        <begin position="682"/>
        <end position="954"/>
    </location>
</feature>
<dbReference type="GO" id="GO:0004352">
    <property type="term" value="F:glutamate dehydrogenase (NAD+) activity"/>
    <property type="evidence" value="ECO:0000315"/>
    <property type="project" value="CGD"/>
</dbReference>
<organism evidence="7">
    <name type="scientific">Candidozyma auris</name>
    <name type="common">Yeast</name>
    <name type="synonym">Candida auris</name>
    <dbReference type="NCBI Taxonomy" id="498019"/>
    <lineage>
        <taxon>Eukaryota</taxon>
        <taxon>Fungi</taxon>
        <taxon>Dikarya</taxon>
        <taxon>Ascomycota</taxon>
        <taxon>Saccharomycotina</taxon>
        <taxon>Pichiomycetes</taxon>
        <taxon>Metschnikowiaceae</taxon>
        <taxon>Candidozyma</taxon>
    </lineage>
</organism>
<evidence type="ECO:0000313" key="8">
    <source>
        <dbReference type="Proteomes" id="UP000230249"/>
    </source>
</evidence>
<dbReference type="InterPro" id="IPR055480">
    <property type="entry name" value="NAD-GDH_N"/>
</dbReference>
<protein>
    <recommendedName>
        <fullName evidence="4">NAD-specific glutamate dehydrogenase</fullName>
        <ecNumber evidence="4">1.4.1.2</ecNumber>
    </recommendedName>
</protein>
<keyword evidence="2 4" id="KW-0560">Oxidoreductase</keyword>
<dbReference type="PANTHER" id="PTHR11606">
    <property type="entry name" value="GLUTAMATE DEHYDROGENASE"/>
    <property type="match status" value="1"/>
</dbReference>
<evidence type="ECO:0000256" key="3">
    <source>
        <dbReference type="ARBA" id="ARBA00023027"/>
    </source>
</evidence>
<dbReference type="VEuPathDB" id="FungiDB:CJJ07_005353"/>
<comment type="function">
    <text evidence="4">NAD(+)-dependent glutamate dehydrogenase which degrades glutamate to ammonia and alpha-ketoglutarate.</text>
</comment>
<keyword evidence="3 4" id="KW-0520">NAD</keyword>
<sequence length="1061" mass="120161">MSVDISRLSLDKQVDDASSVSSFKNDYIDTPFSGKQEQFDQVLDILDSTGFIPESLIESEAKWFYNCLGIDDVYFAKESPKGIASHIHSLYSCKVQAFASDIKVDEQPLIRYKREGTDHSVFFDTSFAGARFDKRRFDDLIDERYIDSSYANNSYRLEYFSAPLNYASDPILAGVAEMYAASPESAEIFAKQQVKCHFVYKTKYPEENVDPNETDIDKISDETFLKIASDRTKSLYSDIIRRVVNSTGPVIQHFPIEESEEYRVVIGYRQKTSPHYNSALSDLADYYKLSTTRKYVEQFSNGVTIISMYIKATVSGNKRTPIDLSIYQVIKEASLLYCIPHNYFHDLFIKQDLSLQEAIYSQCGVIFVTHFLNRLGPEYTKLSHLLDPSKSIQHAEVLNSLKKRLRSETYTQDYIKEVFSTRKEIIRKLYRQFADVHYIRSSMEKTLSYQRLSQITPVGSEKEFEHLLSRECGQNEHHAIVLRALFMFNKAILKTNFYTSTKVAISFRLDPSFLPKSEYPETPYGMFFIVGSDFRGFHIRFRDISRGGIRVVRSRSVDAYNVNVRNLFDENYNLAATQQKKNKDIPEGGSKGVILLDPGLAQETPKASFEKYIDALIDLLLKQHIPGAKEPFVDLYNKPEILFCGPDEGTAPYVDWAALHARSRGAPWWKSFFTGKSQQIGGIPHDEYGMTSLSVRSYVNKIYEKLNIDNATIRKVQTGGPDGDLGSNEIKLSRDEKYVGIVDGSGVIADPNGLDKQELLRLASQRKMIEHYDRSKLSKTGFIVLVDENDVVLPDGTVVESGVTFRNTFHVKIKEVYGTKGVDLFVPCGGRPAAIDTNNVKALIDEKTGKSIIPYFVEGANLFITQSAKIILENAGCVIFKDASTNKGGVTSSSLEVLAALSFDDKGFLENMCIDTSGVKPEFYEKYVKEVQRKIVDNAQMEFEALWKLKAETGEPITELSDKLSQAINKLGDELANSQELWNDDVEFRNAVLVDSLPPLLLESIGMGAILDRVPESYLKALFATRLASRFVYSRGIDSNPAKFLEFISSIRKEYKEKQLL</sequence>
<dbReference type="InterPro" id="IPR033524">
    <property type="entry name" value="Glu/Leu/Phe/Val_DH_AS"/>
</dbReference>
<dbReference type="Pfam" id="PF23147">
    <property type="entry name" value="GDH2_N"/>
    <property type="match status" value="1"/>
</dbReference>
<proteinExistence type="inferred from homology"/>